<keyword evidence="2" id="KW-0067">ATP-binding</keyword>
<evidence type="ECO:0000313" key="6">
    <source>
        <dbReference type="Proteomes" id="UP000826234"/>
    </source>
</evidence>
<evidence type="ECO:0000313" key="5">
    <source>
        <dbReference type="EMBL" id="KAH0617962.1"/>
    </source>
</evidence>
<feature type="domain" description="AAA C-terminal" evidence="4">
    <location>
        <begin position="39"/>
        <end position="126"/>
    </location>
</feature>
<feature type="domain" description="MgsA AAA+ ATPase C-terminal" evidence="3">
    <location>
        <begin position="127"/>
        <end position="275"/>
    </location>
</feature>
<organism evidence="5 6">
    <name type="scientific">Phrynosoma platyrhinos</name>
    <name type="common">Desert horned lizard</name>
    <dbReference type="NCBI Taxonomy" id="52577"/>
    <lineage>
        <taxon>Eukaryota</taxon>
        <taxon>Metazoa</taxon>
        <taxon>Chordata</taxon>
        <taxon>Craniata</taxon>
        <taxon>Vertebrata</taxon>
        <taxon>Euteleostomi</taxon>
        <taxon>Lepidosauria</taxon>
        <taxon>Squamata</taxon>
        <taxon>Bifurcata</taxon>
        <taxon>Unidentata</taxon>
        <taxon>Episquamata</taxon>
        <taxon>Toxicofera</taxon>
        <taxon>Iguania</taxon>
        <taxon>Phrynosomatidae</taxon>
        <taxon>Phrynosomatinae</taxon>
        <taxon>Phrynosoma</taxon>
    </lineage>
</organism>
<accession>A0ABQ7SKX3</accession>
<comment type="caution">
    <text evidence="5">The sequence shown here is derived from an EMBL/GenBank/DDBJ whole genome shotgun (WGS) entry which is preliminary data.</text>
</comment>
<dbReference type="Gene3D" id="1.10.3710.10">
    <property type="entry name" value="DNA polymerase III clamp loader subunits, C-terminal domain"/>
    <property type="match status" value="1"/>
</dbReference>
<name>A0ABQ7SKX3_PHRPL</name>
<dbReference type="Pfam" id="PF16193">
    <property type="entry name" value="AAA_assoc_2"/>
    <property type="match status" value="1"/>
</dbReference>
<evidence type="ECO:0000259" key="4">
    <source>
        <dbReference type="Pfam" id="PF16193"/>
    </source>
</evidence>
<gene>
    <name evidence="5" type="ORF">JD844_016780</name>
</gene>
<evidence type="ECO:0008006" key="7">
    <source>
        <dbReference type="Google" id="ProtNLM"/>
    </source>
</evidence>
<evidence type="ECO:0000259" key="3">
    <source>
        <dbReference type="Pfam" id="PF12002"/>
    </source>
</evidence>
<dbReference type="Proteomes" id="UP000826234">
    <property type="component" value="Unassembled WGS sequence"/>
</dbReference>
<dbReference type="EMBL" id="JAIPUX010005289">
    <property type="protein sequence ID" value="KAH0617962.1"/>
    <property type="molecule type" value="Genomic_DNA"/>
</dbReference>
<dbReference type="Gene3D" id="1.10.8.60">
    <property type="match status" value="1"/>
</dbReference>
<dbReference type="Gene3D" id="1.20.272.10">
    <property type="match status" value="1"/>
</dbReference>
<dbReference type="PANTHER" id="PTHR13779:SF7">
    <property type="entry name" value="ATPASE WRNIP1"/>
    <property type="match status" value="1"/>
</dbReference>
<dbReference type="Pfam" id="PF12002">
    <property type="entry name" value="MgsA_C"/>
    <property type="match status" value="1"/>
</dbReference>
<dbReference type="InterPro" id="IPR021886">
    <property type="entry name" value="MgsA_C"/>
</dbReference>
<evidence type="ECO:0000256" key="1">
    <source>
        <dbReference type="ARBA" id="ARBA00022741"/>
    </source>
</evidence>
<dbReference type="CDD" id="cd18139">
    <property type="entry name" value="HLD_clamp_RarA"/>
    <property type="match status" value="1"/>
</dbReference>
<sequence length="276" mass="30695">MEAILMRAVKSLGIRILNQEEQCAGSVNGSNSKSSESCVCIERKAINTLAYLCDGDARTGLNGLQMAVQARLMKLSHQSSTDDSSTQGLIIKENHVKEGLQRSHILYDRAGEEHYNCISALHKSMRGSDENASLYWLARMLEGGEDPLYVARRLVRFASEDIGLADPMALTQAVAAYQGCHFIGMPECEVLLAQCVVYFARAPKSIEVYSAYSNVKACLRNHQGPLPPVPLHLRNAPTRLMKDLGYGKDYKYNPVYKEPVEQEYLPEELKGTNFFA</sequence>
<dbReference type="InterPro" id="IPR032423">
    <property type="entry name" value="AAA_assoc_2"/>
</dbReference>
<dbReference type="InterPro" id="IPR051314">
    <property type="entry name" value="AAA_ATPase_RarA/MGS1/WRNIP1"/>
</dbReference>
<reference evidence="5 6" key="1">
    <citation type="journal article" date="2022" name="Gigascience">
        <title>A chromosome-level genome assembly and annotation of the desert horned lizard, Phrynosoma platyrhinos, provides insight into chromosomal rearrangements among reptiles.</title>
        <authorList>
            <person name="Koochekian N."/>
            <person name="Ascanio A."/>
            <person name="Farleigh K."/>
            <person name="Card D.C."/>
            <person name="Schield D.R."/>
            <person name="Castoe T.A."/>
            <person name="Jezkova T."/>
        </authorList>
    </citation>
    <scope>NUCLEOTIDE SEQUENCE [LARGE SCALE GENOMIC DNA]</scope>
    <source>
        <strain evidence="5">NK-2021</strain>
    </source>
</reference>
<evidence type="ECO:0000256" key="2">
    <source>
        <dbReference type="ARBA" id="ARBA00022840"/>
    </source>
</evidence>
<keyword evidence="6" id="KW-1185">Reference proteome</keyword>
<keyword evidence="1" id="KW-0547">Nucleotide-binding</keyword>
<protein>
    <recommendedName>
        <fullName evidence="7">WRN helicase interacting protein 1</fullName>
    </recommendedName>
</protein>
<dbReference type="SUPFAM" id="SSF48019">
    <property type="entry name" value="post-AAA+ oligomerization domain-like"/>
    <property type="match status" value="1"/>
</dbReference>
<dbReference type="PANTHER" id="PTHR13779">
    <property type="entry name" value="WERNER HELICASE-INTERACTING PROTEIN 1 FAMILY MEMBER"/>
    <property type="match status" value="1"/>
</dbReference>
<proteinExistence type="predicted"/>
<dbReference type="InterPro" id="IPR008921">
    <property type="entry name" value="DNA_pol3_clamp-load_cplx_C"/>
</dbReference>